<evidence type="ECO:0000313" key="1">
    <source>
        <dbReference type="EMBL" id="OXC24235.1"/>
    </source>
</evidence>
<comment type="caution">
    <text evidence="1">The sequence shown here is derived from an EMBL/GenBank/DDBJ whole genome shotgun (WGS) entry which is preliminary data.</text>
</comment>
<dbReference type="InterPro" id="IPR031616">
    <property type="entry name" value="BsrE-like"/>
</dbReference>
<name>A0A1C2D3I6_9LACO</name>
<gene>
    <name evidence="1" type="ORF">AYP82_04740</name>
</gene>
<dbReference type="AlphaFoldDB" id="A0A1C2D3I6"/>
<dbReference type="Pfam" id="PF16935">
    <property type="entry name" value="Hol_Tox"/>
    <property type="match status" value="1"/>
</dbReference>
<sequence length="67" mass="7573">MNGGCFSPEVRPMGYIDERVPAMSVYESISLMLLFGTFLLALLTYIDHHKKIKNAAQTYFDQLLSSV</sequence>
<proteinExistence type="predicted"/>
<accession>A0A1C2D3I6</accession>
<dbReference type="EMBL" id="LYQW01000003">
    <property type="protein sequence ID" value="OXC24235.1"/>
    <property type="molecule type" value="Genomic_DNA"/>
</dbReference>
<evidence type="ECO:0000313" key="2">
    <source>
        <dbReference type="Proteomes" id="UP000198437"/>
    </source>
</evidence>
<organism evidence="1 2">
    <name type="scientific">Lactobacillus crispatus</name>
    <dbReference type="NCBI Taxonomy" id="47770"/>
    <lineage>
        <taxon>Bacteria</taxon>
        <taxon>Bacillati</taxon>
        <taxon>Bacillota</taxon>
        <taxon>Bacilli</taxon>
        <taxon>Lactobacillales</taxon>
        <taxon>Lactobacillaceae</taxon>
        <taxon>Lactobacillus</taxon>
    </lineage>
</organism>
<dbReference type="Proteomes" id="UP000198437">
    <property type="component" value="Unassembled WGS sequence"/>
</dbReference>
<protein>
    <recommendedName>
        <fullName evidence="3">Holin-like toxin</fullName>
    </recommendedName>
</protein>
<reference evidence="1 2" key="1">
    <citation type="submission" date="2016-05" db="EMBL/GenBank/DDBJ databases">
        <authorList>
            <person name="Johnson T.J."/>
            <person name="Youmans B.P."/>
            <person name="Case K.A."/>
        </authorList>
    </citation>
    <scope>NUCLEOTIDE SEQUENCE [LARGE SCALE GENOMIC DNA]</scope>
    <source>
        <strain evidence="1 2">UMNLC6</strain>
    </source>
</reference>
<evidence type="ECO:0008006" key="3">
    <source>
        <dbReference type="Google" id="ProtNLM"/>
    </source>
</evidence>